<name>A0A0D7W485_9FLAO</name>
<keyword evidence="2" id="KW-0482">Metalloprotease</keyword>
<dbReference type="AlphaFoldDB" id="A0A0D7W485"/>
<sequence length="261" mass="28900">MKHNIIFALAVLAVLFSCQNDDSTNTETEETVVNVATNRQATGSSANDLLSDNTFKSLIVEIVYVDGFEPTDDGINNFVSFLENRSNKPDGITVEKRSISSPGQDVYSIDDIADIERENRKYYNTDDEIAVWAYFSDGSSDADSDEDNTVVLGSAYWNTSFVIFEETVQDLSGGPFQPNTWFLEATVINHEFGHIFGLTDLGSPLQSDHEDQDHPNHCDVESCLMYWSTESSVRVSSMTNMNSVPELDSQCIADLQANGGK</sequence>
<dbReference type="RefSeq" id="WP_044633928.1">
    <property type="nucleotide sequence ID" value="NZ_JTDW01000018.1"/>
</dbReference>
<keyword evidence="2" id="KW-0378">Hydrolase</keyword>
<keyword evidence="3" id="KW-1185">Reference proteome</keyword>
<dbReference type="EMBL" id="JTDW01000018">
    <property type="protein sequence ID" value="KJD32672.1"/>
    <property type="molecule type" value="Genomic_DNA"/>
</dbReference>
<keyword evidence="2" id="KW-0645">Protease</keyword>
<accession>A0A0D7W485</accession>
<feature type="signal peptide" evidence="1">
    <location>
        <begin position="1"/>
        <end position="20"/>
    </location>
</feature>
<comment type="caution">
    <text evidence="2">The sequence shown here is derived from an EMBL/GenBank/DDBJ whole genome shotgun (WGS) entry which is preliminary data.</text>
</comment>
<dbReference type="PATRIC" id="fig|1435349.4.peg.1166"/>
<dbReference type="InterPro" id="IPR024079">
    <property type="entry name" value="MetalloPept_cat_dom_sf"/>
</dbReference>
<dbReference type="SUPFAM" id="SSF55486">
    <property type="entry name" value="Metalloproteases ('zincins'), catalytic domain"/>
    <property type="match status" value="1"/>
</dbReference>
<reference evidence="2 3" key="1">
    <citation type="submission" date="2014-11" db="EMBL/GenBank/DDBJ databases">
        <title>Tamlana sedimentorum sp. nov., isolated from shallow sand sediments of the Sea of Japan.</title>
        <authorList>
            <person name="Romanenko L.A."/>
        </authorList>
    </citation>
    <scope>NUCLEOTIDE SEQUENCE [LARGE SCALE GENOMIC DNA]</scope>
    <source>
        <strain evidence="2 3">JCM 19808</strain>
    </source>
</reference>
<evidence type="ECO:0000313" key="3">
    <source>
        <dbReference type="Proteomes" id="UP000032578"/>
    </source>
</evidence>
<dbReference type="Proteomes" id="UP000032578">
    <property type="component" value="Unassembled WGS sequence"/>
</dbReference>
<evidence type="ECO:0000256" key="1">
    <source>
        <dbReference type="SAM" id="SignalP"/>
    </source>
</evidence>
<evidence type="ECO:0000313" key="2">
    <source>
        <dbReference type="EMBL" id="KJD32672.1"/>
    </source>
</evidence>
<feature type="chain" id="PRO_5002325272" evidence="1">
    <location>
        <begin position="21"/>
        <end position="261"/>
    </location>
</feature>
<organism evidence="2 3">
    <name type="scientific">Neotamlana sedimentorum</name>
    <dbReference type="NCBI Taxonomy" id="1435349"/>
    <lineage>
        <taxon>Bacteria</taxon>
        <taxon>Pseudomonadati</taxon>
        <taxon>Bacteroidota</taxon>
        <taxon>Flavobacteriia</taxon>
        <taxon>Flavobacteriales</taxon>
        <taxon>Flavobacteriaceae</taxon>
        <taxon>Neotamlana</taxon>
    </lineage>
</organism>
<keyword evidence="1" id="KW-0732">Signal</keyword>
<dbReference type="GO" id="GO:0006508">
    <property type="term" value="P:proteolysis"/>
    <property type="evidence" value="ECO:0007669"/>
    <property type="project" value="UniProtKB-KW"/>
</dbReference>
<dbReference type="Gene3D" id="3.40.390.10">
    <property type="entry name" value="Collagenase (Catalytic Domain)"/>
    <property type="match status" value="1"/>
</dbReference>
<proteinExistence type="predicted"/>
<dbReference type="STRING" id="1435349.PW52_15680"/>
<gene>
    <name evidence="2" type="ORF">PW52_15680</name>
</gene>
<dbReference type="OrthoDB" id="1121673at2"/>
<dbReference type="GO" id="GO:0008237">
    <property type="term" value="F:metallopeptidase activity"/>
    <property type="evidence" value="ECO:0007669"/>
    <property type="project" value="UniProtKB-KW"/>
</dbReference>
<dbReference type="PROSITE" id="PS51257">
    <property type="entry name" value="PROKAR_LIPOPROTEIN"/>
    <property type="match status" value="1"/>
</dbReference>
<protein>
    <submittedName>
        <fullName evidence="2">Membrane metalloprotease</fullName>
    </submittedName>
</protein>